<feature type="domain" description="HTH merR-type" evidence="1">
    <location>
        <begin position="4"/>
        <end position="69"/>
    </location>
</feature>
<dbReference type="AlphaFoldDB" id="A0A2K8KIN8"/>
<dbReference type="Pfam" id="PF13411">
    <property type="entry name" value="MerR_1"/>
    <property type="match status" value="1"/>
</dbReference>
<accession>A0A2K8KIN8</accession>
<dbReference type="InterPro" id="IPR000551">
    <property type="entry name" value="MerR-type_HTH_dom"/>
</dbReference>
<sequence length="239" mass="29072">MNEYSLSQIMRKTFTTLSQLKNYVKHGLLDDSIFEDKVLMTPEQVKRIYEIKLFINMNFSLKEIQIIFANATKSNIQSIFKYYYALHWIDTKSFYMEFDRIICEDNLEKPFSTLSFNLLSNYAITPSILTILFSAKKEWYQNESDKFFIKNFRKQVYKHFTDYNSSKYDDISQRLTSIFEEFFTFLISKDLTSWLYFYAFIHWITWAPRYLKEMKRLTKINFSNEIREMALNWIILRTN</sequence>
<dbReference type="Proteomes" id="UP000231179">
    <property type="component" value="Chromosome"/>
</dbReference>
<dbReference type="Gene3D" id="1.10.1660.10">
    <property type="match status" value="1"/>
</dbReference>
<dbReference type="GO" id="GO:0003677">
    <property type="term" value="F:DNA binding"/>
    <property type="evidence" value="ECO:0007669"/>
    <property type="project" value="InterPro"/>
</dbReference>
<protein>
    <recommendedName>
        <fullName evidence="1">HTH merR-type domain-containing protein</fullName>
    </recommendedName>
</protein>
<gene>
    <name evidence="2" type="ORF">SCLAR_v1c07890</name>
</gene>
<dbReference type="RefSeq" id="WP_100254643.1">
    <property type="nucleotide sequence ID" value="NZ_CP024870.1"/>
</dbReference>
<evidence type="ECO:0000259" key="1">
    <source>
        <dbReference type="Pfam" id="PF13411"/>
    </source>
</evidence>
<dbReference type="InterPro" id="IPR009061">
    <property type="entry name" value="DNA-bd_dom_put_sf"/>
</dbReference>
<keyword evidence="3" id="KW-1185">Reference proteome</keyword>
<proteinExistence type="predicted"/>
<dbReference type="SUPFAM" id="SSF46955">
    <property type="entry name" value="Putative DNA-binding domain"/>
    <property type="match status" value="1"/>
</dbReference>
<dbReference type="EMBL" id="CP024870">
    <property type="protein sequence ID" value="ATX71102.1"/>
    <property type="molecule type" value="Genomic_DNA"/>
</dbReference>
<evidence type="ECO:0000313" key="3">
    <source>
        <dbReference type="Proteomes" id="UP000231179"/>
    </source>
</evidence>
<organism evidence="2 3">
    <name type="scientific">Spiroplasma clarkii</name>
    <dbReference type="NCBI Taxonomy" id="2139"/>
    <lineage>
        <taxon>Bacteria</taxon>
        <taxon>Bacillati</taxon>
        <taxon>Mycoplasmatota</taxon>
        <taxon>Mollicutes</taxon>
        <taxon>Entomoplasmatales</taxon>
        <taxon>Spiroplasmataceae</taxon>
        <taxon>Spiroplasma</taxon>
    </lineage>
</organism>
<evidence type="ECO:0000313" key="2">
    <source>
        <dbReference type="EMBL" id="ATX71102.1"/>
    </source>
</evidence>
<name>A0A2K8KIN8_9MOLU</name>
<dbReference type="GO" id="GO:0006355">
    <property type="term" value="P:regulation of DNA-templated transcription"/>
    <property type="evidence" value="ECO:0007669"/>
    <property type="project" value="InterPro"/>
</dbReference>
<reference evidence="2 3" key="1">
    <citation type="submission" date="2017-11" db="EMBL/GenBank/DDBJ databases">
        <title>Complete genome sequence of Spiroplasma clarkii CN-5 (DSM 19994).</title>
        <authorList>
            <person name="Tsai Y.-M."/>
            <person name="Chang A."/>
            <person name="Lo W.-S."/>
            <person name="Kuo C.-H."/>
        </authorList>
    </citation>
    <scope>NUCLEOTIDE SEQUENCE [LARGE SCALE GENOMIC DNA]</scope>
    <source>
        <strain evidence="2 3">CN-5</strain>
    </source>
</reference>